<feature type="transmembrane region" description="Helical" evidence="1">
    <location>
        <begin position="24"/>
        <end position="49"/>
    </location>
</feature>
<proteinExistence type="predicted"/>
<keyword evidence="1" id="KW-1133">Transmembrane helix</keyword>
<organism evidence="2 3">
    <name type="scientific">Candidatus Korarchaeum cryptofilum</name>
    <dbReference type="NCBI Taxonomy" id="498846"/>
    <lineage>
        <taxon>Archaea</taxon>
        <taxon>Thermoproteota</taxon>
        <taxon>Candidatus Korarchaeia</taxon>
        <taxon>Candidatus Korarchaeales</taxon>
        <taxon>Candidatus Korarchaeaceae</taxon>
        <taxon>Candidatus Korarchaeum</taxon>
    </lineage>
</organism>
<evidence type="ECO:0000256" key="1">
    <source>
        <dbReference type="SAM" id="Phobius"/>
    </source>
</evidence>
<dbReference type="AlphaFoldDB" id="A0A429G5A0"/>
<dbReference type="EMBL" id="RCOR01000022">
    <property type="protein sequence ID" value="RSN69007.1"/>
    <property type="molecule type" value="Genomic_DNA"/>
</dbReference>
<accession>A0A429G5A0</accession>
<gene>
    <name evidence="2" type="ORF">D9Q81_04230</name>
</gene>
<feature type="transmembrane region" description="Helical" evidence="1">
    <location>
        <begin position="69"/>
        <end position="91"/>
    </location>
</feature>
<dbReference type="GeneID" id="6093358"/>
<feature type="transmembrane region" description="Helical" evidence="1">
    <location>
        <begin position="193"/>
        <end position="221"/>
    </location>
</feature>
<keyword evidence="1" id="KW-0812">Transmembrane</keyword>
<sequence length="222" mass="25417">MSIPGFLLGRREDLRSFGMNLDPIYSIISLLLFFTFNATSLLLLQLKISCSSVFLDDRVRAFLEVKGSLFLYSWALIALSWFLTVALFSRYVPKELNMRRRKYFYLISNCSIIYAIVGGINTIILAILPGRIISCEGTGWKDLISKFSAEMMDYLFSFPNFIFPILSLISIIWFSWILYRIHRISFGMNSYKSLLYSAGFTLIFILLSALLISASAIILLLL</sequence>
<evidence type="ECO:0000313" key="3">
    <source>
        <dbReference type="Proteomes" id="UP000278149"/>
    </source>
</evidence>
<feature type="transmembrane region" description="Helical" evidence="1">
    <location>
        <begin position="103"/>
        <end position="128"/>
    </location>
</feature>
<name>A0A429G5A0_9CREN</name>
<protein>
    <submittedName>
        <fullName evidence="2">Uncharacterized protein</fullName>
    </submittedName>
</protein>
<dbReference type="Proteomes" id="UP000278149">
    <property type="component" value="Unassembled WGS sequence"/>
</dbReference>
<reference evidence="2 3" key="1">
    <citation type="submission" date="2018-10" db="EMBL/GenBank/DDBJ databases">
        <title>Co-occurring genomic capacity for anaerobic methane metabolism and dissimilatory sulfite reduction discovered in the Korarchaeota.</title>
        <authorList>
            <person name="Mckay L.J."/>
            <person name="Dlakic M."/>
            <person name="Fields M.W."/>
            <person name="Delmont T.O."/>
            <person name="Eren A.M."/>
            <person name="Jay Z.J."/>
            <person name="Klingelsmith K.B."/>
            <person name="Rusch D.B."/>
            <person name="Inskeep W.P."/>
        </authorList>
    </citation>
    <scope>NUCLEOTIDE SEQUENCE [LARGE SCALE GENOMIC DNA]</scope>
    <source>
        <strain evidence="2 3">WS</strain>
    </source>
</reference>
<comment type="caution">
    <text evidence="2">The sequence shown here is derived from an EMBL/GenBank/DDBJ whole genome shotgun (WGS) entry which is preliminary data.</text>
</comment>
<dbReference type="RefSeq" id="WP_052567865.1">
    <property type="nucleotide sequence ID" value="NZ_RCOR01000022.1"/>
</dbReference>
<feature type="transmembrane region" description="Helical" evidence="1">
    <location>
        <begin position="161"/>
        <end position="181"/>
    </location>
</feature>
<keyword evidence="1" id="KW-0472">Membrane</keyword>
<evidence type="ECO:0000313" key="2">
    <source>
        <dbReference type="EMBL" id="RSN69007.1"/>
    </source>
</evidence>